<dbReference type="OrthoDB" id="1245719at2"/>
<reference evidence="1 2" key="2">
    <citation type="journal article" date="2016" name="Genome Announc.">
        <title>Draft Genome Sequence of a Biocontrol Rhizobacterium, Chryseobacterium kwangjuense Strain KJ1R5, Isolated from Pepper (Capsicum annuum).</title>
        <authorList>
            <person name="Jeong J.J."/>
            <person name="Park H."/>
            <person name="Park B.H."/>
            <person name="Mannaa M."/>
            <person name="Sang M.K."/>
            <person name="Choi I.G."/>
            <person name="Kim K.D."/>
        </authorList>
    </citation>
    <scope>NUCLEOTIDE SEQUENCE [LARGE SCALE GENOMIC DNA]</scope>
    <source>
        <strain evidence="1 2">KJ1R5</strain>
    </source>
</reference>
<accession>A0A135WEG0</accession>
<proteinExistence type="predicted"/>
<evidence type="ECO:0000313" key="2">
    <source>
        <dbReference type="Proteomes" id="UP000070513"/>
    </source>
</evidence>
<dbReference type="EMBL" id="LPUR01000011">
    <property type="protein sequence ID" value="KXH83277.1"/>
    <property type="molecule type" value="Genomic_DNA"/>
</dbReference>
<reference evidence="2" key="1">
    <citation type="submission" date="2015-12" db="EMBL/GenBank/DDBJ databases">
        <title>Genome sequence of a biocontrol rhizobacterium Chryseobacterium kwangjuense strain KJ1R5 isolated from pepper (Capsicum annuum L.).</title>
        <authorList>
            <person name="Jeong J.-J."/>
            <person name="Park H."/>
            <person name="Mannaa M."/>
            <person name="Sang M.K."/>
            <person name="Choi I.-G."/>
            <person name="Kim K.D."/>
        </authorList>
    </citation>
    <scope>NUCLEOTIDE SEQUENCE [LARGE SCALE GENOMIC DNA]</scope>
    <source>
        <strain evidence="2">KJ1R5</strain>
    </source>
</reference>
<evidence type="ECO:0000313" key="1">
    <source>
        <dbReference type="EMBL" id="KXH83277.1"/>
    </source>
</evidence>
<dbReference type="AlphaFoldDB" id="A0A135WEG0"/>
<gene>
    <name evidence="1" type="ORF">AU378_12740</name>
</gene>
<comment type="caution">
    <text evidence="1">The sequence shown here is derived from an EMBL/GenBank/DDBJ whole genome shotgun (WGS) entry which is preliminary data.</text>
</comment>
<organism evidence="1 2">
    <name type="scientific">Chryseobacterium kwangjuense</name>
    <dbReference type="NCBI Taxonomy" id="267125"/>
    <lineage>
        <taxon>Bacteria</taxon>
        <taxon>Pseudomonadati</taxon>
        <taxon>Bacteroidota</taxon>
        <taxon>Flavobacteriia</taxon>
        <taxon>Flavobacteriales</taxon>
        <taxon>Weeksellaceae</taxon>
        <taxon>Chryseobacterium group</taxon>
        <taxon>Chryseobacterium</taxon>
    </lineage>
</organism>
<protein>
    <submittedName>
        <fullName evidence="1">Uncharacterized protein</fullName>
    </submittedName>
</protein>
<dbReference type="Proteomes" id="UP000070513">
    <property type="component" value="Unassembled WGS sequence"/>
</dbReference>
<name>A0A135WEG0_9FLAO</name>
<sequence>MKLLCNELTAAWTKNNIPHSSIEQEIGKMQDEIRNHMKPLTDDQLFSFEKDHLSEANRILYLSKKDFLNVKFQCNPFVLLFNSEYTYNSERTEKSIALIPKFIAFAEPKILPLYLTYERRFFTQFYSLPAGFSGADLVEKSIKRNGVEHQEYWEGFYEYILKRFLSFFLITPVIH</sequence>
<dbReference type="RefSeq" id="WP_062651679.1">
    <property type="nucleotide sequence ID" value="NZ_LPUR01000011.1"/>
</dbReference>